<evidence type="ECO:0000256" key="4">
    <source>
        <dbReference type="ARBA" id="ARBA00022842"/>
    </source>
</evidence>
<keyword evidence="4" id="KW-0460">Magnesium</keyword>
<gene>
    <name evidence="7" type="ORF">F4553_005661</name>
</gene>
<dbReference type="Pfam" id="PF00293">
    <property type="entry name" value="NUDIX"/>
    <property type="match status" value="1"/>
</dbReference>
<dbReference type="InterPro" id="IPR015797">
    <property type="entry name" value="NUDIX_hydrolase-like_dom_sf"/>
</dbReference>
<protein>
    <submittedName>
        <fullName evidence="7">8-oxo-dGTP pyrophosphatase MutT (NUDIX family)</fullName>
    </submittedName>
</protein>
<evidence type="ECO:0000259" key="6">
    <source>
        <dbReference type="PROSITE" id="PS51462"/>
    </source>
</evidence>
<feature type="domain" description="Nudix hydrolase" evidence="6">
    <location>
        <begin position="4"/>
        <end position="146"/>
    </location>
</feature>
<keyword evidence="8" id="KW-1185">Reference proteome</keyword>
<dbReference type="PANTHER" id="PTHR43046">
    <property type="entry name" value="GDP-MANNOSE MANNOSYL HYDROLASE"/>
    <property type="match status" value="1"/>
</dbReference>
<evidence type="ECO:0000256" key="1">
    <source>
        <dbReference type="ARBA" id="ARBA00001946"/>
    </source>
</evidence>
<dbReference type="PRINTS" id="PR00502">
    <property type="entry name" value="NUDIXFAMILY"/>
</dbReference>
<dbReference type="PROSITE" id="PS51462">
    <property type="entry name" value="NUDIX"/>
    <property type="match status" value="1"/>
</dbReference>
<dbReference type="Gene3D" id="3.90.79.10">
    <property type="entry name" value="Nucleoside Triphosphate Pyrophosphohydrolase"/>
    <property type="match status" value="1"/>
</dbReference>
<dbReference type="EMBL" id="JACHMN010000003">
    <property type="protein sequence ID" value="MBB5872227.1"/>
    <property type="molecule type" value="Genomic_DNA"/>
</dbReference>
<dbReference type="InterPro" id="IPR000086">
    <property type="entry name" value="NUDIX_hydrolase_dom"/>
</dbReference>
<evidence type="ECO:0000256" key="5">
    <source>
        <dbReference type="RuleBase" id="RU003476"/>
    </source>
</evidence>
<reference evidence="7 8" key="1">
    <citation type="submission" date="2020-08" db="EMBL/GenBank/DDBJ databases">
        <title>Sequencing the genomes of 1000 actinobacteria strains.</title>
        <authorList>
            <person name="Klenk H.-P."/>
        </authorList>
    </citation>
    <scope>NUCLEOTIDE SEQUENCE [LARGE SCALE GENOMIC DNA]</scope>
    <source>
        <strain evidence="7 8">DSM 45362</strain>
    </source>
</reference>
<keyword evidence="3 5" id="KW-0378">Hydrolase</keyword>
<dbReference type="CDD" id="cd04685">
    <property type="entry name" value="NUDIX_Hydrolase"/>
    <property type="match status" value="1"/>
</dbReference>
<dbReference type="PROSITE" id="PS00893">
    <property type="entry name" value="NUDIX_BOX"/>
    <property type="match status" value="1"/>
</dbReference>
<dbReference type="RefSeq" id="WP_184841656.1">
    <property type="nucleotide sequence ID" value="NZ_JACHMN010000003.1"/>
</dbReference>
<evidence type="ECO:0000313" key="7">
    <source>
        <dbReference type="EMBL" id="MBB5872227.1"/>
    </source>
</evidence>
<dbReference type="InterPro" id="IPR020476">
    <property type="entry name" value="Nudix_hydrolase"/>
</dbReference>
<dbReference type="AlphaFoldDB" id="A0A841BT20"/>
<dbReference type="Proteomes" id="UP000587527">
    <property type="component" value="Unassembled WGS sequence"/>
</dbReference>
<dbReference type="SUPFAM" id="SSF55811">
    <property type="entry name" value="Nudix"/>
    <property type="match status" value="1"/>
</dbReference>
<comment type="cofactor">
    <cofactor evidence="1">
        <name>Mg(2+)</name>
        <dbReference type="ChEBI" id="CHEBI:18420"/>
    </cofactor>
</comment>
<dbReference type="InterPro" id="IPR020084">
    <property type="entry name" value="NUDIX_hydrolase_CS"/>
</dbReference>
<dbReference type="PANTHER" id="PTHR43046:SF12">
    <property type="entry name" value="GDP-MANNOSE MANNOSYL HYDROLASE"/>
    <property type="match status" value="1"/>
</dbReference>
<comment type="caution">
    <text evidence="7">The sequence shown here is derived from an EMBL/GenBank/DDBJ whole genome shotgun (WGS) entry which is preliminary data.</text>
</comment>
<evidence type="ECO:0000256" key="3">
    <source>
        <dbReference type="ARBA" id="ARBA00022801"/>
    </source>
</evidence>
<evidence type="ECO:0000313" key="8">
    <source>
        <dbReference type="Proteomes" id="UP000587527"/>
    </source>
</evidence>
<comment type="similarity">
    <text evidence="2 5">Belongs to the Nudix hydrolase family.</text>
</comment>
<sequence>MTETPRRATRVLLVDGLGRVLLFHGADPAEPDRPYWFTPGGGLDEGEEPRVAAARELMEETGLAIDPAALGEPVHREVARFSFDGVRYRQEQEFFLLRVDSFEVSTAGFDEIERDIIDKHHWWTVAELAGTDEVYYPLDLIDVLRRVSRHEVL</sequence>
<accession>A0A841BT20</accession>
<evidence type="ECO:0000256" key="2">
    <source>
        <dbReference type="ARBA" id="ARBA00005582"/>
    </source>
</evidence>
<dbReference type="GO" id="GO:0016787">
    <property type="term" value="F:hydrolase activity"/>
    <property type="evidence" value="ECO:0007669"/>
    <property type="project" value="UniProtKB-KW"/>
</dbReference>
<proteinExistence type="inferred from homology"/>
<name>A0A841BT20_9ACTN</name>
<organism evidence="7 8">
    <name type="scientific">Allocatelliglobosispora scoriae</name>
    <dbReference type="NCBI Taxonomy" id="643052"/>
    <lineage>
        <taxon>Bacteria</taxon>
        <taxon>Bacillati</taxon>
        <taxon>Actinomycetota</taxon>
        <taxon>Actinomycetes</taxon>
        <taxon>Micromonosporales</taxon>
        <taxon>Micromonosporaceae</taxon>
        <taxon>Allocatelliglobosispora</taxon>
    </lineage>
</organism>